<keyword evidence="1" id="KW-0812">Transmembrane</keyword>
<organism evidence="2 3">
    <name type="scientific">Paenibacillus protaetiae</name>
    <dbReference type="NCBI Taxonomy" id="2509456"/>
    <lineage>
        <taxon>Bacteria</taxon>
        <taxon>Bacillati</taxon>
        <taxon>Bacillota</taxon>
        <taxon>Bacilli</taxon>
        <taxon>Bacillales</taxon>
        <taxon>Paenibacillaceae</taxon>
        <taxon>Paenibacillus</taxon>
    </lineage>
</organism>
<dbReference type="Pfam" id="PF04306">
    <property type="entry name" value="DUF456"/>
    <property type="match status" value="1"/>
</dbReference>
<evidence type="ECO:0000313" key="3">
    <source>
        <dbReference type="Proteomes" id="UP000293568"/>
    </source>
</evidence>
<dbReference type="EMBL" id="CP035492">
    <property type="protein sequence ID" value="QAY68206.1"/>
    <property type="molecule type" value="Genomic_DNA"/>
</dbReference>
<dbReference type="AlphaFoldDB" id="A0A4P6EZ98"/>
<evidence type="ECO:0000256" key="1">
    <source>
        <dbReference type="SAM" id="Phobius"/>
    </source>
</evidence>
<feature type="transmembrane region" description="Helical" evidence="1">
    <location>
        <begin position="135"/>
        <end position="161"/>
    </location>
</feature>
<proteinExistence type="predicted"/>
<sequence>MWVEVLGWIIVIVLFAVGMAGTIYPILPGAVAIYAAFFVYGFMISFSPFGWVFWTLQTLIVALLFIADHAVNAWGVKRFGGSKASIVGSTIGLIIGPFVIPAFGLIIGPFAGAVLGELYARSSLEQSLKVGFGSLVGLFTSVVAKIVLQLLMIVLFIIWLLV</sequence>
<reference evidence="2 3" key="1">
    <citation type="submission" date="2019-01" db="EMBL/GenBank/DDBJ databases">
        <title>Genome sequencing of strain FW100M-2.</title>
        <authorList>
            <person name="Heo J."/>
            <person name="Kim S.-J."/>
            <person name="Kim J.-S."/>
            <person name="Hong S.-B."/>
            <person name="Kwon S.-W."/>
        </authorList>
    </citation>
    <scope>NUCLEOTIDE SEQUENCE [LARGE SCALE GENOMIC DNA]</scope>
    <source>
        <strain evidence="2 3">FW100M-2</strain>
    </source>
</reference>
<feature type="transmembrane region" description="Helical" evidence="1">
    <location>
        <begin position="6"/>
        <end position="24"/>
    </location>
</feature>
<dbReference type="OrthoDB" id="9808460at2"/>
<dbReference type="RefSeq" id="WP_129443788.1">
    <property type="nucleotide sequence ID" value="NZ_CP035492.1"/>
</dbReference>
<keyword evidence="1" id="KW-1133">Transmembrane helix</keyword>
<evidence type="ECO:0000313" key="2">
    <source>
        <dbReference type="EMBL" id="QAY68206.1"/>
    </source>
</evidence>
<dbReference type="InterPro" id="IPR007403">
    <property type="entry name" value="DUF456"/>
</dbReference>
<dbReference type="PANTHER" id="PTHR39165:SF1">
    <property type="entry name" value="DUF456 DOMAIN-CONTAINING PROTEIN"/>
    <property type="match status" value="1"/>
</dbReference>
<keyword evidence="3" id="KW-1185">Reference proteome</keyword>
<accession>A0A4P6EZ98</accession>
<name>A0A4P6EZ98_9BACL</name>
<dbReference type="Proteomes" id="UP000293568">
    <property type="component" value="Chromosome"/>
</dbReference>
<dbReference type="PANTHER" id="PTHR39165">
    <property type="entry name" value="IG HYPOTHETICAL 17883"/>
    <property type="match status" value="1"/>
</dbReference>
<protein>
    <submittedName>
        <fullName evidence="2">DUF456 family protein</fullName>
    </submittedName>
</protein>
<gene>
    <name evidence="2" type="ORF">ET464_19340</name>
</gene>
<dbReference type="KEGG" id="pprt:ET464_19340"/>
<feature type="transmembrane region" description="Helical" evidence="1">
    <location>
        <begin position="86"/>
        <end position="115"/>
    </location>
</feature>
<keyword evidence="1" id="KW-0472">Membrane</keyword>